<sequence>MLVPVSPIARGGGRGRRRPRKKPLTAFGSSVGNRSSNESCNRLQSLVTPSPMEQFRMVDLGESSSQKGKSIAEPRFRRNYDWEPQLISALIHPVEPPLHKLLRNQWKTWTCQESNSRSWRMKHRQQNHGPHSSRAIDVQRMVRVSLIFLIEV</sequence>
<feature type="compositionally biased region" description="Basic residues" evidence="1">
    <location>
        <begin position="13"/>
        <end position="23"/>
    </location>
</feature>
<evidence type="ECO:0000256" key="1">
    <source>
        <dbReference type="SAM" id="MobiDB-lite"/>
    </source>
</evidence>
<protein>
    <submittedName>
        <fullName evidence="2">Uncharacterized protein</fullName>
    </submittedName>
</protein>
<name>A0AAE1SVL6_9SOLA</name>
<organism evidence="2 3">
    <name type="scientific">Anisodus tanguticus</name>
    <dbReference type="NCBI Taxonomy" id="243964"/>
    <lineage>
        <taxon>Eukaryota</taxon>
        <taxon>Viridiplantae</taxon>
        <taxon>Streptophyta</taxon>
        <taxon>Embryophyta</taxon>
        <taxon>Tracheophyta</taxon>
        <taxon>Spermatophyta</taxon>
        <taxon>Magnoliopsida</taxon>
        <taxon>eudicotyledons</taxon>
        <taxon>Gunneridae</taxon>
        <taxon>Pentapetalae</taxon>
        <taxon>asterids</taxon>
        <taxon>lamiids</taxon>
        <taxon>Solanales</taxon>
        <taxon>Solanaceae</taxon>
        <taxon>Solanoideae</taxon>
        <taxon>Hyoscyameae</taxon>
        <taxon>Anisodus</taxon>
    </lineage>
</organism>
<evidence type="ECO:0000313" key="3">
    <source>
        <dbReference type="Proteomes" id="UP001291623"/>
    </source>
</evidence>
<feature type="compositionally biased region" description="Polar residues" evidence="1">
    <location>
        <begin position="27"/>
        <end position="48"/>
    </location>
</feature>
<dbReference type="Proteomes" id="UP001291623">
    <property type="component" value="Unassembled WGS sequence"/>
</dbReference>
<comment type="caution">
    <text evidence="2">The sequence shown here is derived from an EMBL/GenBank/DDBJ whole genome shotgun (WGS) entry which is preliminary data.</text>
</comment>
<reference evidence="2" key="1">
    <citation type="submission" date="2023-12" db="EMBL/GenBank/DDBJ databases">
        <title>Genome assembly of Anisodus tanguticus.</title>
        <authorList>
            <person name="Wang Y.-J."/>
        </authorList>
    </citation>
    <scope>NUCLEOTIDE SEQUENCE</scope>
    <source>
        <strain evidence="2">KB-2021</strain>
        <tissue evidence="2">Leaf</tissue>
    </source>
</reference>
<keyword evidence="3" id="KW-1185">Reference proteome</keyword>
<feature type="region of interest" description="Disordered" evidence="1">
    <location>
        <begin position="1"/>
        <end position="50"/>
    </location>
</feature>
<gene>
    <name evidence="2" type="ORF">RND71_003980</name>
</gene>
<dbReference type="EMBL" id="JAVYJV010000002">
    <property type="protein sequence ID" value="KAK4377684.1"/>
    <property type="molecule type" value="Genomic_DNA"/>
</dbReference>
<dbReference type="AlphaFoldDB" id="A0AAE1SVL6"/>
<evidence type="ECO:0000313" key="2">
    <source>
        <dbReference type="EMBL" id="KAK4377684.1"/>
    </source>
</evidence>
<proteinExistence type="predicted"/>
<accession>A0AAE1SVL6</accession>